<proteinExistence type="inferred from homology"/>
<evidence type="ECO:0000313" key="3">
    <source>
        <dbReference type="Proteomes" id="UP001266305"/>
    </source>
</evidence>
<keyword evidence="1" id="KW-0862">Zinc</keyword>
<comment type="caution">
    <text evidence="2">The sequence shown here is derived from an EMBL/GenBank/DDBJ whole genome shotgun (WGS) entry which is preliminary data.</text>
</comment>
<comment type="catalytic activity">
    <reaction evidence="1">
        <text>DNA(n) + a 2'-deoxyribonucleoside 5'-triphosphate = DNA(n+1) + diphosphate</text>
        <dbReference type="Rhea" id="RHEA:22508"/>
        <dbReference type="Rhea" id="RHEA-COMP:17339"/>
        <dbReference type="Rhea" id="RHEA-COMP:17340"/>
        <dbReference type="ChEBI" id="CHEBI:33019"/>
        <dbReference type="ChEBI" id="CHEBI:61560"/>
        <dbReference type="ChEBI" id="CHEBI:173112"/>
        <dbReference type="EC" id="2.7.7.7"/>
    </reaction>
</comment>
<dbReference type="SUPFAM" id="SSF56672">
    <property type="entry name" value="DNA/RNA polymerases"/>
    <property type="match status" value="1"/>
</dbReference>
<protein>
    <recommendedName>
        <fullName evidence="1">DNA polymerase epsilon catalytic subunit</fullName>
        <ecNumber evidence="1">2.7.7.7</ecNumber>
    </recommendedName>
</protein>
<dbReference type="InterPro" id="IPR043502">
    <property type="entry name" value="DNA/RNA_pol_sf"/>
</dbReference>
<keyword evidence="1" id="KW-0863">Zinc-finger</keyword>
<keyword evidence="1" id="KW-0004">4Fe-4S</keyword>
<keyword evidence="1" id="KW-0808">Transferase</keyword>
<dbReference type="InterPro" id="IPR029703">
    <property type="entry name" value="POL2"/>
</dbReference>
<comment type="function">
    <text evidence="1">DNA polymerase II participates in chromosomal DNA replication.</text>
</comment>
<keyword evidence="3" id="KW-1185">Reference proteome</keyword>
<dbReference type="Gene3D" id="3.90.1600.10">
    <property type="entry name" value="Palm domain of DNA polymerase"/>
    <property type="match status" value="1"/>
</dbReference>
<dbReference type="EC" id="2.7.7.7" evidence="1"/>
<comment type="similarity">
    <text evidence="1">Belongs to the DNA polymerase type-B family.</text>
</comment>
<evidence type="ECO:0000313" key="2">
    <source>
        <dbReference type="EMBL" id="KAK2103044.1"/>
    </source>
</evidence>
<dbReference type="EMBL" id="JASSZA010000009">
    <property type="protein sequence ID" value="KAK2103044.1"/>
    <property type="molecule type" value="Genomic_DNA"/>
</dbReference>
<dbReference type="PANTHER" id="PTHR10670:SF0">
    <property type="entry name" value="DNA POLYMERASE EPSILON CATALYTIC SUBUNIT A"/>
    <property type="match status" value="1"/>
</dbReference>
<evidence type="ECO:0000256" key="1">
    <source>
        <dbReference type="RuleBase" id="RU365029"/>
    </source>
</evidence>
<gene>
    <name evidence="2" type="ORF">P7K49_020711</name>
</gene>
<dbReference type="InterPro" id="IPR023211">
    <property type="entry name" value="DNA_pol_palm_dom_sf"/>
</dbReference>
<comment type="subcellular location">
    <subcellularLocation>
        <location evidence="1">Nucleus</location>
    </subcellularLocation>
</comment>
<accession>A0ABQ9V220</accession>
<organism evidence="2 3">
    <name type="scientific">Saguinus oedipus</name>
    <name type="common">Cotton-top tamarin</name>
    <name type="synonym">Oedipomidas oedipus</name>
    <dbReference type="NCBI Taxonomy" id="9490"/>
    <lineage>
        <taxon>Eukaryota</taxon>
        <taxon>Metazoa</taxon>
        <taxon>Chordata</taxon>
        <taxon>Craniata</taxon>
        <taxon>Vertebrata</taxon>
        <taxon>Euteleostomi</taxon>
        <taxon>Mammalia</taxon>
        <taxon>Eutheria</taxon>
        <taxon>Euarchontoglires</taxon>
        <taxon>Primates</taxon>
        <taxon>Haplorrhini</taxon>
        <taxon>Platyrrhini</taxon>
        <taxon>Cebidae</taxon>
        <taxon>Callitrichinae</taxon>
        <taxon>Saguinus</taxon>
    </lineage>
</organism>
<keyword evidence="1" id="KW-0408">Iron</keyword>
<keyword evidence="1" id="KW-0238">DNA-binding</keyword>
<name>A0ABQ9V220_SAGOE</name>
<sequence>MEMAGIVCFTGANIITQARELIEQIGRPLELDTDGIWCVLPNSFPENFVFKTTNVKKPKVTISYPGAMLNLMVK</sequence>
<comment type="cofactor">
    <cofactor evidence="1">
        <name>[4Fe-4S] cluster</name>
        <dbReference type="ChEBI" id="CHEBI:49883"/>
    </cofactor>
</comment>
<reference evidence="2 3" key="1">
    <citation type="submission" date="2023-05" db="EMBL/GenBank/DDBJ databases">
        <title>B98-5 Cell Line De Novo Hybrid Assembly: An Optical Mapping Approach.</title>
        <authorList>
            <person name="Kananen K."/>
            <person name="Auerbach J.A."/>
            <person name="Kautto E."/>
            <person name="Blachly J.S."/>
        </authorList>
    </citation>
    <scope>NUCLEOTIDE SEQUENCE [LARGE SCALE GENOMIC DNA]</scope>
    <source>
        <strain evidence="2">B95-8</strain>
        <tissue evidence="2">Cell line</tissue>
    </source>
</reference>
<keyword evidence="1" id="KW-0479">Metal-binding</keyword>
<keyword evidence="1" id="KW-0539">Nucleus</keyword>
<keyword evidence="1" id="KW-0239">DNA-directed DNA polymerase</keyword>
<dbReference type="PANTHER" id="PTHR10670">
    <property type="entry name" value="DNA POLYMERASE EPSILON CATALYTIC SUBUNIT A"/>
    <property type="match status" value="1"/>
</dbReference>
<keyword evidence="1" id="KW-0548">Nucleotidyltransferase</keyword>
<keyword evidence="1" id="KW-0235">DNA replication</keyword>
<keyword evidence="1" id="KW-0411">Iron-sulfur</keyword>
<dbReference type="Proteomes" id="UP001266305">
    <property type="component" value="Unassembled WGS sequence"/>
</dbReference>
<feature type="non-terminal residue" evidence="2">
    <location>
        <position position="74"/>
    </location>
</feature>